<evidence type="ECO:0000313" key="6">
    <source>
        <dbReference type="Proteomes" id="UP000094844"/>
    </source>
</evidence>
<dbReference type="Pfam" id="PF17289">
    <property type="entry name" value="Terminase_6C"/>
    <property type="match status" value="1"/>
</dbReference>
<dbReference type="InterPro" id="IPR035421">
    <property type="entry name" value="Terminase_6C"/>
</dbReference>
<dbReference type="Pfam" id="PF06056">
    <property type="entry name" value="Terminase_5"/>
    <property type="match status" value="1"/>
</dbReference>
<sequence length="590" mass="66746">MITTDTSLLHDPRRQAALLYWQGFSPRQIAETLSQKIPTVNSWKRRDKWDDIHPISRVETSIESRLIQLIAKPKKDGGDYKEIDLLGRQIERLARVNRYSQTGNEADLNPNVRNRNKGERKAPKKNYFSEEAIEKLKSIFFEQSFGYQLGWHEAGLKYRIRDILKSRQIGATFYFSRESLLRALDTGHNQIFLSASKTQAYVFREYIIQFARMVDVELTGDPIVLGNNGAKLIFLGTNSNTAQSHNGDLLVDEIFWIPNFQKLRKVASGMASQKHLRTTYFSTPSTLAHGAYPFWSGELFNKGRSSADDRVDIDISHGALAKGALCADGQWRQIVTIEDALAGGCDLFDLDTLKRENSAEDFRNLFMCEFVDDKASVFPFEELQACMVDSRLEWEDFIQIDQHPRPFGYRPVWIGYDPSSTGDSAGCVVMAPPAVPGGKFRILERYQWKGMDFATQAESIKALTEKYVVEYIGIDATGIGQGVYQLVRNFFPAVREIRYSAEVKTNMVLKAKDLITTGRLEYDIAYTDITLSFMAIRKTMTASGRGMTYVASRSEEVSHADIAWAAMHAMINEPLTAGNGNVTPSILEFN</sequence>
<evidence type="ECO:0000259" key="4">
    <source>
        <dbReference type="Pfam" id="PF17289"/>
    </source>
</evidence>
<proteinExistence type="predicted"/>
<feature type="region of interest" description="Disordered" evidence="2">
    <location>
        <begin position="104"/>
        <end position="123"/>
    </location>
</feature>
<feature type="domain" description="Terminase ATPase subunit N-terminal" evidence="3">
    <location>
        <begin position="11"/>
        <end position="68"/>
    </location>
</feature>
<evidence type="ECO:0000259" key="3">
    <source>
        <dbReference type="Pfam" id="PF06056"/>
    </source>
</evidence>
<gene>
    <name evidence="5" type="ORF">BN1044_03231</name>
</gene>
<dbReference type="Pfam" id="PF03237">
    <property type="entry name" value="Terminase_6N"/>
    <property type="match status" value="1"/>
</dbReference>
<feature type="domain" description="Terminase large subunit gp17-like C-terminal" evidence="4">
    <location>
        <begin position="414"/>
        <end position="572"/>
    </location>
</feature>
<reference evidence="5 6" key="1">
    <citation type="submission" date="2016-09" db="EMBL/GenBank/DDBJ databases">
        <authorList>
            <person name="Capua I."/>
            <person name="De Benedictis P."/>
            <person name="Joannis T."/>
            <person name="Lombin L.H."/>
            <person name="Cattoli G."/>
        </authorList>
    </citation>
    <scope>NUCLEOTIDE SEQUENCE [LARGE SCALE GENOMIC DNA]</scope>
    <source>
        <strain evidence="5 6">GB001</strain>
    </source>
</reference>
<evidence type="ECO:0000313" key="5">
    <source>
        <dbReference type="EMBL" id="SCM53736.1"/>
    </source>
</evidence>
<organism evidence="5 6">
    <name type="scientific">Hafnia alvei</name>
    <dbReference type="NCBI Taxonomy" id="569"/>
    <lineage>
        <taxon>Bacteria</taxon>
        <taxon>Pseudomonadati</taxon>
        <taxon>Pseudomonadota</taxon>
        <taxon>Gammaproteobacteria</taxon>
        <taxon>Enterobacterales</taxon>
        <taxon>Hafniaceae</taxon>
        <taxon>Hafnia</taxon>
    </lineage>
</organism>
<dbReference type="InterPro" id="IPR010332">
    <property type="entry name" value="ATPase_terminase-su_N"/>
</dbReference>
<evidence type="ECO:0000256" key="1">
    <source>
        <dbReference type="ARBA" id="ARBA00022612"/>
    </source>
</evidence>
<dbReference type="EMBL" id="FMIQ01000059">
    <property type="protein sequence ID" value="SCM53736.1"/>
    <property type="molecule type" value="Genomic_DNA"/>
</dbReference>
<dbReference type="AlphaFoldDB" id="A0A1C6Z3L3"/>
<name>A0A1C6Z3L3_HAFAL</name>
<keyword evidence="1" id="KW-1188">Viral release from host cell</keyword>
<protein>
    <submittedName>
        <fullName evidence="5">Uncharacterized protein YjcR</fullName>
    </submittedName>
</protein>
<dbReference type="Gene3D" id="3.40.50.300">
    <property type="entry name" value="P-loop containing nucleotide triphosphate hydrolases"/>
    <property type="match status" value="1"/>
</dbReference>
<dbReference type="STRING" id="569.A6V27_16465"/>
<dbReference type="Gene3D" id="3.30.420.240">
    <property type="match status" value="1"/>
</dbReference>
<dbReference type="OrthoDB" id="8553810at2"/>
<dbReference type="InterPro" id="IPR027417">
    <property type="entry name" value="P-loop_NTPase"/>
</dbReference>
<accession>A0A1C6Z3L3</accession>
<evidence type="ECO:0000256" key="2">
    <source>
        <dbReference type="SAM" id="MobiDB-lite"/>
    </source>
</evidence>
<dbReference type="RefSeq" id="WP_072309564.1">
    <property type="nucleotide sequence ID" value="NZ_FMIQ01000059.1"/>
</dbReference>
<dbReference type="Proteomes" id="UP000094844">
    <property type="component" value="Unassembled WGS sequence"/>
</dbReference>